<sequence>MKMSLAQRVLLTWLFTLLFLIILVLKLDQTLGWNWFLVFIPLWIFDTVLLVMLVVRLAGRCKAGYDRHSSNVRRKVWYLCAMLLKLGFLLALCARLERYTAMKLSWVLIPLWILLLGVLGDVGYSTFSGRAE</sequence>
<evidence type="ECO:0000313" key="3">
    <source>
        <dbReference type="Proteomes" id="UP000288216"/>
    </source>
</evidence>
<dbReference type="OMA" id="SKINWNW"/>
<comment type="caution">
    <text evidence="2">The sequence shown here is derived from an EMBL/GenBank/DDBJ whole genome shotgun (WGS) entry which is preliminary data.</text>
</comment>
<dbReference type="Pfam" id="PF10269">
    <property type="entry name" value="Tmemb_185A"/>
    <property type="match status" value="1"/>
</dbReference>
<dbReference type="OrthoDB" id="10258440at2759"/>
<evidence type="ECO:0000256" key="1">
    <source>
        <dbReference type="SAM" id="Phobius"/>
    </source>
</evidence>
<dbReference type="PANTHER" id="PTHR13568">
    <property type="entry name" value="FAM11A, B PROTEIN"/>
    <property type="match status" value="1"/>
</dbReference>
<dbReference type="AlphaFoldDB" id="A0A401QIA8"/>
<dbReference type="PANTHER" id="PTHR13568:SF4">
    <property type="entry name" value="TRANSMEMBRANE PROTEIN 60"/>
    <property type="match status" value="1"/>
</dbReference>
<proteinExistence type="predicted"/>
<dbReference type="EMBL" id="BFAA01123051">
    <property type="protein sequence ID" value="GCB85082.1"/>
    <property type="molecule type" value="Genomic_DNA"/>
</dbReference>
<feature type="transmembrane region" description="Helical" evidence="1">
    <location>
        <begin position="76"/>
        <end position="94"/>
    </location>
</feature>
<keyword evidence="1" id="KW-1133">Transmembrane helix</keyword>
<evidence type="ECO:0008006" key="4">
    <source>
        <dbReference type="Google" id="ProtNLM"/>
    </source>
</evidence>
<feature type="transmembrane region" description="Helical" evidence="1">
    <location>
        <begin position="106"/>
        <end position="127"/>
    </location>
</feature>
<evidence type="ECO:0000313" key="2">
    <source>
        <dbReference type="EMBL" id="GCB85082.1"/>
    </source>
</evidence>
<name>A0A401QIA8_SCYTO</name>
<dbReference type="Proteomes" id="UP000288216">
    <property type="component" value="Unassembled WGS sequence"/>
</dbReference>
<keyword evidence="1" id="KW-0812">Transmembrane</keyword>
<dbReference type="InterPro" id="IPR019396">
    <property type="entry name" value="TM_Fragile-X-F-assoc"/>
</dbReference>
<organism evidence="2 3">
    <name type="scientific">Scyliorhinus torazame</name>
    <name type="common">Cloudy catshark</name>
    <name type="synonym">Catulus torazame</name>
    <dbReference type="NCBI Taxonomy" id="75743"/>
    <lineage>
        <taxon>Eukaryota</taxon>
        <taxon>Metazoa</taxon>
        <taxon>Chordata</taxon>
        <taxon>Craniata</taxon>
        <taxon>Vertebrata</taxon>
        <taxon>Chondrichthyes</taxon>
        <taxon>Elasmobranchii</taxon>
        <taxon>Galeomorphii</taxon>
        <taxon>Galeoidea</taxon>
        <taxon>Carcharhiniformes</taxon>
        <taxon>Scyliorhinidae</taxon>
        <taxon>Scyliorhinus</taxon>
    </lineage>
</organism>
<reference evidence="2 3" key="1">
    <citation type="journal article" date="2018" name="Nat. Ecol. Evol.">
        <title>Shark genomes provide insights into elasmobranch evolution and the origin of vertebrates.</title>
        <authorList>
            <person name="Hara Y"/>
            <person name="Yamaguchi K"/>
            <person name="Onimaru K"/>
            <person name="Kadota M"/>
            <person name="Koyanagi M"/>
            <person name="Keeley SD"/>
            <person name="Tatsumi K"/>
            <person name="Tanaka K"/>
            <person name="Motone F"/>
            <person name="Kageyama Y"/>
            <person name="Nozu R"/>
            <person name="Adachi N"/>
            <person name="Nishimura O"/>
            <person name="Nakagawa R"/>
            <person name="Tanegashima C"/>
            <person name="Kiyatake I"/>
            <person name="Matsumoto R"/>
            <person name="Murakumo K"/>
            <person name="Nishida K"/>
            <person name="Terakita A"/>
            <person name="Kuratani S"/>
            <person name="Sato K"/>
            <person name="Hyodo S Kuraku.S."/>
        </authorList>
    </citation>
    <scope>NUCLEOTIDE SEQUENCE [LARGE SCALE GENOMIC DNA]</scope>
</reference>
<dbReference type="STRING" id="75743.A0A401QIA8"/>
<protein>
    <recommendedName>
        <fullName evidence="4">Transmembrane protein 60</fullName>
    </recommendedName>
</protein>
<gene>
    <name evidence="2" type="ORF">scyTo_0025753</name>
</gene>
<feature type="transmembrane region" description="Helical" evidence="1">
    <location>
        <begin position="36"/>
        <end position="55"/>
    </location>
</feature>
<keyword evidence="1" id="KW-0472">Membrane</keyword>
<keyword evidence="3" id="KW-1185">Reference proteome</keyword>
<accession>A0A401QIA8</accession>